<dbReference type="RefSeq" id="WP_246915055.1">
    <property type="nucleotide sequence ID" value="NZ_JALJRB010000050.1"/>
</dbReference>
<evidence type="ECO:0000256" key="1">
    <source>
        <dbReference type="SAM" id="Phobius"/>
    </source>
</evidence>
<feature type="transmembrane region" description="Helical" evidence="1">
    <location>
        <begin position="12"/>
        <end position="38"/>
    </location>
</feature>
<feature type="transmembrane region" description="Helical" evidence="1">
    <location>
        <begin position="76"/>
        <end position="99"/>
    </location>
</feature>
<evidence type="ECO:0000313" key="2">
    <source>
        <dbReference type="EMBL" id="MCJ8503138.1"/>
    </source>
</evidence>
<feature type="transmembrane region" description="Helical" evidence="1">
    <location>
        <begin position="44"/>
        <end position="64"/>
    </location>
</feature>
<sequence>MNKTIEWWQVQLGFWGGMAWVVLIILLNSINMIGIPIISLASAGYILGVLASAAGYIFFEIFAGRSFKFIAKEPKLRIVSLICLAIIALFAFIGFIARISHDSSYFYIVFFIVGCVIANRGIWPFLNYMDEMQH</sequence>
<protein>
    <submittedName>
        <fullName evidence="2">Uncharacterized protein</fullName>
    </submittedName>
</protein>
<comment type="caution">
    <text evidence="2">The sequence shown here is derived from an EMBL/GenBank/DDBJ whole genome shotgun (WGS) entry which is preliminary data.</text>
</comment>
<feature type="transmembrane region" description="Helical" evidence="1">
    <location>
        <begin position="105"/>
        <end position="126"/>
    </location>
</feature>
<accession>A0AA41RE92</accession>
<evidence type="ECO:0000313" key="3">
    <source>
        <dbReference type="Proteomes" id="UP001165427"/>
    </source>
</evidence>
<keyword evidence="1" id="KW-1133">Transmembrane helix</keyword>
<keyword evidence="1" id="KW-0472">Membrane</keyword>
<dbReference type="AlphaFoldDB" id="A0AA41RE92"/>
<organism evidence="2 3">
    <name type="scientific">Desulfatitalea alkaliphila</name>
    <dbReference type="NCBI Taxonomy" id="2929485"/>
    <lineage>
        <taxon>Bacteria</taxon>
        <taxon>Pseudomonadati</taxon>
        <taxon>Thermodesulfobacteriota</taxon>
        <taxon>Desulfobacteria</taxon>
        <taxon>Desulfobacterales</taxon>
        <taxon>Desulfosarcinaceae</taxon>
        <taxon>Desulfatitalea</taxon>
    </lineage>
</organism>
<gene>
    <name evidence="2" type="ORF">MRX98_21375</name>
</gene>
<dbReference type="Proteomes" id="UP001165427">
    <property type="component" value="Unassembled WGS sequence"/>
</dbReference>
<proteinExistence type="predicted"/>
<reference evidence="2" key="1">
    <citation type="submission" date="2022-04" db="EMBL/GenBank/DDBJ databases">
        <title>Desulfatitalea alkaliphila sp. nov., a novel anaerobic sulfate-reducing bacterium isolated from terrestrial mud volcano, Taman Peninsula, Russia.</title>
        <authorList>
            <person name="Khomyakova M.A."/>
            <person name="Merkel A.Y."/>
            <person name="Slobodkin A.I."/>
        </authorList>
    </citation>
    <scope>NUCLEOTIDE SEQUENCE</scope>
    <source>
        <strain evidence="2">M08but</strain>
    </source>
</reference>
<keyword evidence="3" id="KW-1185">Reference proteome</keyword>
<name>A0AA41RE92_9BACT</name>
<dbReference type="EMBL" id="JALJRB010000050">
    <property type="protein sequence ID" value="MCJ8503138.1"/>
    <property type="molecule type" value="Genomic_DNA"/>
</dbReference>
<keyword evidence="1" id="KW-0812">Transmembrane</keyword>